<sequence length="92" mass="9912">NHAAPSDRAAPSDPSINVFIFSVPVVEKGLYSIAIVVDTLLCLVAAFGLFAIFVVIYFAMVINAYAENRKAKEDGNYIPSDVIETPGSNLYS</sequence>
<dbReference type="Proteomes" id="UP000789920">
    <property type="component" value="Unassembled WGS sequence"/>
</dbReference>
<evidence type="ECO:0000313" key="1">
    <source>
        <dbReference type="EMBL" id="CAG8597715.1"/>
    </source>
</evidence>
<keyword evidence="2" id="KW-1185">Reference proteome</keyword>
<gene>
    <name evidence="1" type="ORF">RPERSI_LOCUS5796</name>
</gene>
<evidence type="ECO:0000313" key="2">
    <source>
        <dbReference type="Proteomes" id="UP000789920"/>
    </source>
</evidence>
<proteinExistence type="predicted"/>
<name>A0ACA9MME2_9GLOM</name>
<organism evidence="1 2">
    <name type="scientific">Racocetra persica</name>
    <dbReference type="NCBI Taxonomy" id="160502"/>
    <lineage>
        <taxon>Eukaryota</taxon>
        <taxon>Fungi</taxon>
        <taxon>Fungi incertae sedis</taxon>
        <taxon>Mucoromycota</taxon>
        <taxon>Glomeromycotina</taxon>
        <taxon>Glomeromycetes</taxon>
        <taxon>Diversisporales</taxon>
        <taxon>Gigasporaceae</taxon>
        <taxon>Racocetra</taxon>
    </lineage>
</organism>
<protein>
    <submittedName>
        <fullName evidence="1">822_t:CDS:1</fullName>
    </submittedName>
</protein>
<reference evidence="1" key="1">
    <citation type="submission" date="2021-06" db="EMBL/GenBank/DDBJ databases">
        <authorList>
            <person name="Kallberg Y."/>
            <person name="Tangrot J."/>
            <person name="Rosling A."/>
        </authorList>
    </citation>
    <scope>NUCLEOTIDE SEQUENCE</scope>
    <source>
        <strain evidence="1">MA461A</strain>
    </source>
</reference>
<accession>A0ACA9MME2</accession>
<feature type="non-terminal residue" evidence="1">
    <location>
        <position position="1"/>
    </location>
</feature>
<comment type="caution">
    <text evidence="1">The sequence shown here is derived from an EMBL/GenBank/DDBJ whole genome shotgun (WGS) entry which is preliminary data.</text>
</comment>
<dbReference type="EMBL" id="CAJVQC010008864">
    <property type="protein sequence ID" value="CAG8597715.1"/>
    <property type="molecule type" value="Genomic_DNA"/>
</dbReference>